<dbReference type="EMBL" id="JAXIOK010000007">
    <property type="protein sequence ID" value="KAK4766623.1"/>
    <property type="molecule type" value="Genomic_DNA"/>
</dbReference>
<name>A0AAN7QGJ7_9MYRT</name>
<keyword evidence="2" id="KW-1185">Reference proteome</keyword>
<dbReference type="Proteomes" id="UP001345219">
    <property type="component" value="Chromosome 7"/>
</dbReference>
<reference evidence="1 2" key="1">
    <citation type="journal article" date="2023" name="Hortic Res">
        <title>Pangenome of water caltrop reveals structural variations and asymmetric subgenome divergence after allopolyploidization.</title>
        <authorList>
            <person name="Zhang X."/>
            <person name="Chen Y."/>
            <person name="Wang L."/>
            <person name="Yuan Y."/>
            <person name="Fang M."/>
            <person name="Shi L."/>
            <person name="Lu R."/>
            <person name="Comes H.P."/>
            <person name="Ma Y."/>
            <person name="Chen Y."/>
            <person name="Huang G."/>
            <person name="Zhou Y."/>
            <person name="Zheng Z."/>
            <person name="Qiu Y."/>
        </authorList>
    </citation>
    <scope>NUCLEOTIDE SEQUENCE [LARGE SCALE GENOMIC DNA]</scope>
    <source>
        <tissue evidence="1">Roots</tissue>
    </source>
</reference>
<accession>A0AAN7QGJ7</accession>
<sequence length="135" mass="15349">MAWIPNPSKAYFEHRQVQRLQKELEAANADLIRYACNADIPSSALQPAGTASMQPILPPVNTRGRHPAEEFAAGSIGEEHGGGFFQPPPYSLPWDANLSGDINQWRRRRRNTMIWTYESDHQFLKNIGTFYLHIT</sequence>
<protein>
    <submittedName>
        <fullName evidence="1">Uncharacterized protein</fullName>
    </submittedName>
</protein>
<proteinExistence type="predicted"/>
<gene>
    <name evidence="1" type="ORF">SAY87_008265</name>
</gene>
<evidence type="ECO:0000313" key="1">
    <source>
        <dbReference type="EMBL" id="KAK4766623.1"/>
    </source>
</evidence>
<organism evidence="1 2">
    <name type="scientific">Trapa incisa</name>
    <dbReference type="NCBI Taxonomy" id="236973"/>
    <lineage>
        <taxon>Eukaryota</taxon>
        <taxon>Viridiplantae</taxon>
        <taxon>Streptophyta</taxon>
        <taxon>Embryophyta</taxon>
        <taxon>Tracheophyta</taxon>
        <taxon>Spermatophyta</taxon>
        <taxon>Magnoliopsida</taxon>
        <taxon>eudicotyledons</taxon>
        <taxon>Gunneridae</taxon>
        <taxon>Pentapetalae</taxon>
        <taxon>rosids</taxon>
        <taxon>malvids</taxon>
        <taxon>Myrtales</taxon>
        <taxon>Lythraceae</taxon>
        <taxon>Trapa</taxon>
    </lineage>
</organism>
<comment type="caution">
    <text evidence="1">The sequence shown here is derived from an EMBL/GenBank/DDBJ whole genome shotgun (WGS) entry which is preliminary data.</text>
</comment>
<evidence type="ECO:0000313" key="2">
    <source>
        <dbReference type="Proteomes" id="UP001345219"/>
    </source>
</evidence>
<dbReference type="AlphaFoldDB" id="A0AAN7QGJ7"/>